<evidence type="ECO:0000256" key="4">
    <source>
        <dbReference type="PROSITE-ProRule" id="PRU10141"/>
    </source>
</evidence>
<dbReference type="SUPFAM" id="SSF56112">
    <property type="entry name" value="Protein kinase-like (PK-like)"/>
    <property type="match status" value="1"/>
</dbReference>
<proteinExistence type="inferred from homology"/>
<protein>
    <recommendedName>
        <fullName evidence="1">non-specific serine/threonine protein kinase</fullName>
        <ecNumber evidence="1">2.7.11.1</ecNumber>
    </recommendedName>
</protein>
<reference key="2">
    <citation type="submission" date="2011-08" db="EMBL/GenBank/DDBJ databases">
        <title>Genome sequence of Naumovozyma castellii.</title>
        <authorList>
            <person name="Gordon J.L."/>
            <person name="Armisen D."/>
            <person name="Proux-Wera E."/>
            <person name="OhEigeartaigh S.S."/>
            <person name="Byrne K.P."/>
            <person name="Wolfe K.H."/>
        </authorList>
    </citation>
    <scope>NUCLEOTIDE SEQUENCE</scope>
    <source>
        <strain>Type strain:CBS 4309</strain>
    </source>
</reference>
<dbReference type="GO" id="GO:0005524">
    <property type="term" value="F:ATP binding"/>
    <property type="evidence" value="ECO:0007669"/>
    <property type="project" value="UniProtKB-UniRule"/>
</dbReference>
<dbReference type="STRING" id="1064592.G0V5D3"/>
<dbReference type="InterPro" id="IPR011009">
    <property type="entry name" value="Kinase-like_dom_sf"/>
</dbReference>
<dbReference type="InParanoid" id="G0V5D3"/>
<dbReference type="GO" id="GO:0004674">
    <property type="term" value="F:protein serine/threonine kinase activity"/>
    <property type="evidence" value="ECO:0007669"/>
    <property type="project" value="UniProtKB-KW"/>
</dbReference>
<dbReference type="FunFam" id="1.10.510.10:FF:000596">
    <property type="entry name" value="CK1 family protein kinase"/>
    <property type="match status" value="1"/>
</dbReference>
<evidence type="ECO:0000256" key="5">
    <source>
        <dbReference type="RuleBase" id="RU000304"/>
    </source>
</evidence>
<keyword evidence="3 4" id="KW-0067">ATP-binding</keyword>
<dbReference type="OrthoDB" id="5800476at2759"/>
<dbReference type="Pfam" id="PF00069">
    <property type="entry name" value="Pkinase"/>
    <property type="match status" value="1"/>
</dbReference>
<evidence type="ECO:0000313" key="8">
    <source>
        <dbReference type="EMBL" id="CCC66669.1"/>
    </source>
</evidence>
<dbReference type="KEGG" id="ncs:NCAS_0A01090"/>
<dbReference type="PROSITE" id="PS50011">
    <property type="entry name" value="PROTEIN_KINASE_DOM"/>
    <property type="match status" value="1"/>
</dbReference>
<dbReference type="InterPro" id="IPR000719">
    <property type="entry name" value="Prot_kinase_dom"/>
</dbReference>
<dbReference type="InterPro" id="IPR050235">
    <property type="entry name" value="CK1_Ser-Thr_kinase"/>
</dbReference>
<evidence type="ECO:0000259" key="7">
    <source>
        <dbReference type="PROSITE" id="PS50011"/>
    </source>
</evidence>
<dbReference type="HOGENOM" id="CLU_019279_2_7_1"/>
<keyword evidence="6" id="KW-0175">Coiled coil</keyword>
<evidence type="ECO:0000313" key="9">
    <source>
        <dbReference type="Proteomes" id="UP000001640"/>
    </source>
</evidence>
<feature type="coiled-coil region" evidence="6">
    <location>
        <begin position="399"/>
        <end position="426"/>
    </location>
</feature>
<dbReference type="Gene3D" id="1.10.510.10">
    <property type="entry name" value="Transferase(Phosphotransferase) domain 1"/>
    <property type="match status" value="1"/>
</dbReference>
<sequence length="488" mass="57490">MEVKVGKRYRVGRRIGGGSFGEIYHGIDLISGEEIAIKLESSETRHPQLEYESRVYNFVSDGSMGIPNIRMFERGFGYSALVMDLLGPSLEDLFNYCHRSFSYKTIFMLAWQMIARVAYVHGKSFLHRDIKPENFLLGTGRRANIVNLIDFGLSKKYRDFNSHRHNPRKTHKSLVGTARYASVNTHFGIEQSRRDDLESLGYVLVYFAKGHLPWQGLRATTKKQKYDRILQRKLCITTDILCEGLPSQFVAYMGYVRSLQYDQRPDYVYLEQLFKNLSEQLNYTNDYLFDWSIYRYTKTLVAEERKKPIEPIIASRENPPLTEQKRKEREQERELERHFTMFRNIKALTLKKFPNSFHFYIPGDTHNPFTDEILAQTVKNENLVTIYPERYLLAIDQGIAKMRRRTEQLKEQADKRRAEFKKEEEQRKIEQYQWGPRPGANYIAHCHTGDQLLPPSNKLNRKDVLYKGRRNGHESVHDIKKNTKKLQF</sequence>
<dbReference type="InterPro" id="IPR017441">
    <property type="entry name" value="Protein_kinase_ATP_BS"/>
</dbReference>
<accession>G0V5D3</accession>
<dbReference type="EMBL" id="HE576752">
    <property type="protein sequence ID" value="CCC66669.1"/>
    <property type="molecule type" value="Genomic_DNA"/>
</dbReference>
<feature type="binding site" evidence="4">
    <location>
        <position position="38"/>
    </location>
    <ligand>
        <name>ATP</name>
        <dbReference type="ChEBI" id="CHEBI:30616"/>
    </ligand>
</feature>
<reference evidence="8 9" key="1">
    <citation type="journal article" date="2011" name="Proc. Natl. Acad. Sci. U.S.A.">
        <title>Evolutionary erosion of yeast sex chromosomes by mating-type switching accidents.</title>
        <authorList>
            <person name="Gordon J.L."/>
            <person name="Armisen D."/>
            <person name="Proux-Wera E."/>
            <person name="Oheigeartaigh S.S."/>
            <person name="Byrne K.P."/>
            <person name="Wolfe K.H."/>
        </authorList>
    </citation>
    <scope>NUCLEOTIDE SEQUENCE [LARGE SCALE GENOMIC DNA]</scope>
    <source>
        <strain evidence="9">ATCC 76901 / BCRC 22586 / CBS 4309 / NBRC 1992 / NRRL Y-12630</strain>
    </source>
</reference>
<evidence type="ECO:0000256" key="6">
    <source>
        <dbReference type="SAM" id="Coils"/>
    </source>
</evidence>
<dbReference type="PROSITE" id="PS00108">
    <property type="entry name" value="PROTEIN_KINASE_ST"/>
    <property type="match status" value="1"/>
</dbReference>
<dbReference type="InterPro" id="IPR008271">
    <property type="entry name" value="Ser/Thr_kinase_AS"/>
</dbReference>
<evidence type="ECO:0000256" key="2">
    <source>
        <dbReference type="ARBA" id="ARBA00022741"/>
    </source>
</evidence>
<feature type="domain" description="Protein kinase" evidence="7">
    <location>
        <begin position="9"/>
        <end position="274"/>
    </location>
</feature>
<dbReference type="Proteomes" id="UP000001640">
    <property type="component" value="Chromosome 1"/>
</dbReference>
<evidence type="ECO:0000256" key="1">
    <source>
        <dbReference type="ARBA" id="ARBA00012513"/>
    </source>
</evidence>
<comment type="similarity">
    <text evidence="5">Belongs to the protein kinase superfamily.</text>
</comment>
<gene>
    <name evidence="8" type="primary">NCAS0A01090</name>
    <name evidence="8" type="ordered locus">NCAS_0A01090</name>
</gene>
<keyword evidence="9" id="KW-1185">Reference proteome</keyword>
<dbReference type="PANTHER" id="PTHR11909">
    <property type="entry name" value="CASEIN KINASE-RELATED"/>
    <property type="match status" value="1"/>
</dbReference>
<dbReference type="AlphaFoldDB" id="G0V5D3"/>
<keyword evidence="5" id="KW-0723">Serine/threonine-protein kinase</keyword>
<dbReference type="EC" id="2.7.11.1" evidence="1"/>
<dbReference type="RefSeq" id="XP_003673060.1">
    <property type="nucleotide sequence ID" value="XM_003673012.1"/>
</dbReference>
<name>G0V5D3_NAUCA</name>
<dbReference type="eggNOG" id="KOG1164">
    <property type="taxonomic scope" value="Eukaryota"/>
</dbReference>
<dbReference type="GeneID" id="96900158"/>
<evidence type="ECO:0000256" key="3">
    <source>
        <dbReference type="ARBA" id="ARBA00022840"/>
    </source>
</evidence>
<dbReference type="CDD" id="cd14016">
    <property type="entry name" value="STKc_CK1"/>
    <property type="match status" value="1"/>
</dbReference>
<keyword evidence="5" id="KW-0418">Kinase</keyword>
<dbReference type="SMART" id="SM00220">
    <property type="entry name" value="S_TKc"/>
    <property type="match status" value="1"/>
</dbReference>
<organism evidence="8 9">
    <name type="scientific">Naumovozyma castellii</name>
    <name type="common">Yeast</name>
    <name type="synonym">Saccharomyces castellii</name>
    <dbReference type="NCBI Taxonomy" id="27288"/>
    <lineage>
        <taxon>Eukaryota</taxon>
        <taxon>Fungi</taxon>
        <taxon>Dikarya</taxon>
        <taxon>Ascomycota</taxon>
        <taxon>Saccharomycotina</taxon>
        <taxon>Saccharomycetes</taxon>
        <taxon>Saccharomycetales</taxon>
        <taxon>Saccharomycetaceae</taxon>
        <taxon>Naumovozyma</taxon>
    </lineage>
</organism>
<keyword evidence="2 4" id="KW-0547">Nucleotide-binding</keyword>
<keyword evidence="5" id="KW-0808">Transferase</keyword>
<dbReference type="PROSITE" id="PS00107">
    <property type="entry name" value="PROTEIN_KINASE_ATP"/>
    <property type="match status" value="1"/>
</dbReference>